<sequence>MGALLPLTSALWLAMAPAGTCWLPDDQTAGWKRVELPPEAPALAAPEDVDQFRAGEPVRLVESDAKAYVGASSPKPGRMAYTFRFPRGTSRLEVSFLEPLRGAKVDATASAEGRTFPLLSERRQSGNTLVLDWNAADVDGVVVEVHHHLRERPVVRAWRTGRSVWPEREDSVPATFKAPRSLYFLHPGGGRYVTLCQAPGRMLSLSHWPAEGAPSMVSLTRAP</sequence>
<name>A0ABX7NL68_9BACT</name>
<evidence type="ECO:0000313" key="2">
    <source>
        <dbReference type="EMBL" id="QSQ19601.1"/>
    </source>
</evidence>
<protein>
    <recommendedName>
        <fullName evidence="4">Lipoprotein</fullName>
    </recommendedName>
</protein>
<proteinExistence type="predicted"/>
<dbReference type="RefSeq" id="WP_206721185.1">
    <property type="nucleotide sequence ID" value="NZ_CP071090.1"/>
</dbReference>
<gene>
    <name evidence="2" type="ORF">JY651_30340</name>
</gene>
<feature type="signal peptide" evidence="1">
    <location>
        <begin position="1"/>
        <end position="18"/>
    </location>
</feature>
<feature type="chain" id="PRO_5045226409" description="Lipoprotein" evidence="1">
    <location>
        <begin position="19"/>
        <end position="223"/>
    </location>
</feature>
<reference evidence="2 3" key="1">
    <citation type="submission" date="2021-02" db="EMBL/GenBank/DDBJ databases">
        <title>De Novo genome assembly of isolated myxobacteria.</title>
        <authorList>
            <person name="Stevens D.C."/>
        </authorList>
    </citation>
    <scope>NUCLEOTIDE SEQUENCE [LARGE SCALE GENOMIC DNA]</scope>
    <source>
        <strain evidence="3">SCPEA02</strain>
    </source>
</reference>
<evidence type="ECO:0008006" key="4">
    <source>
        <dbReference type="Google" id="ProtNLM"/>
    </source>
</evidence>
<keyword evidence="1" id="KW-0732">Signal</keyword>
<organism evidence="2 3">
    <name type="scientific">Pyxidicoccus parkwayensis</name>
    <dbReference type="NCBI Taxonomy" id="2813578"/>
    <lineage>
        <taxon>Bacteria</taxon>
        <taxon>Pseudomonadati</taxon>
        <taxon>Myxococcota</taxon>
        <taxon>Myxococcia</taxon>
        <taxon>Myxococcales</taxon>
        <taxon>Cystobacterineae</taxon>
        <taxon>Myxococcaceae</taxon>
        <taxon>Pyxidicoccus</taxon>
    </lineage>
</organism>
<dbReference type="EMBL" id="CP071090">
    <property type="protein sequence ID" value="QSQ19601.1"/>
    <property type="molecule type" value="Genomic_DNA"/>
</dbReference>
<accession>A0ABX7NL68</accession>
<evidence type="ECO:0000313" key="3">
    <source>
        <dbReference type="Proteomes" id="UP000662747"/>
    </source>
</evidence>
<keyword evidence="3" id="KW-1185">Reference proteome</keyword>
<dbReference type="Proteomes" id="UP000662747">
    <property type="component" value="Chromosome"/>
</dbReference>
<evidence type="ECO:0000256" key="1">
    <source>
        <dbReference type="SAM" id="SignalP"/>
    </source>
</evidence>